<protein>
    <submittedName>
        <fullName evidence="5">EAL domain-containing protein</fullName>
    </submittedName>
</protein>
<accession>A0ABS7VCV1</accession>
<comment type="caution">
    <text evidence="5">The sequence shown here is derived from an EMBL/GenBank/DDBJ whole genome shotgun (WGS) entry which is preliminary data.</text>
</comment>
<dbReference type="SMART" id="SM00052">
    <property type="entry name" value="EAL"/>
    <property type="match status" value="1"/>
</dbReference>
<feature type="transmembrane region" description="Helical" evidence="1">
    <location>
        <begin position="12"/>
        <end position="29"/>
    </location>
</feature>
<keyword evidence="1" id="KW-0812">Transmembrane</keyword>
<dbReference type="RefSeq" id="WP_224159663.1">
    <property type="nucleotide sequence ID" value="NZ_JAIRBS010000001.1"/>
</dbReference>
<dbReference type="SMART" id="SM00267">
    <property type="entry name" value="GGDEF"/>
    <property type="match status" value="1"/>
</dbReference>
<dbReference type="CDD" id="cd06225">
    <property type="entry name" value="HAMP"/>
    <property type="match status" value="1"/>
</dbReference>
<name>A0ABS7VCV1_9GAMM</name>
<evidence type="ECO:0000259" key="4">
    <source>
        <dbReference type="PROSITE" id="PS50887"/>
    </source>
</evidence>
<dbReference type="CDD" id="cd01949">
    <property type="entry name" value="GGDEF"/>
    <property type="match status" value="1"/>
</dbReference>
<evidence type="ECO:0000313" key="6">
    <source>
        <dbReference type="Proteomes" id="UP000774958"/>
    </source>
</evidence>
<feature type="domain" description="GGDEF" evidence="4">
    <location>
        <begin position="364"/>
        <end position="496"/>
    </location>
</feature>
<keyword evidence="1" id="KW-0472">Membrane</keyword>
<dbReference type="NCBIfam" id="TIGR00254">
    <property type="entry name" value="GGDEF"/>
    <property type="match status" value="1"/>
</dbReference>
<dbReference type="PANTHER" id="PTHR44757">
    <property type="entry name" value="DIGUANYLATE CYCLASE DGCP"/>
    <property type="match status" value="1"/>
</dbReference>
<dbReference type="Gene3D" id="3.20.20.450">
    <property type="entry name" value="EAL domain"/>
    <property type="match status" value="1"/>
</dbReference>
<dbReference type="Proteomes" id="UP000774958">
    <property type="component" value="Unassembled WGS sequence"/>
</dbReference>
<dbReference type="PROSITE" id="PS50885">
    <property type="entry name" value="HAMP"/>
    <property type="match status" value="1"/>
</dbReference>
<reference evidence="5 6" key="1">
    <citation type="submission" date="2021-09" db="EMBL/GenBank/DDBJ databases">
        <title>Aeromonas schubertii isolated from Asian sea bass.</title>
        <authorList>
            <person name="Pinpimai K."/>
        </authorList>
    </citation>
    <scope>NUCLEOTIDE SEQUENCE [LARGE SCALE GENOMIC DNA]</scope>
    <source>
        <strain evidence="5 6">CHULA2021a</strain>
    </source>
</reference>
<feature type="transmembrane region" description="Helical" evidence="1">
    <location>
        <begin position="252"/>
        <end position="272"/>
    </location>
</feature>
<dbReference type="EMBL" id="JAIRBT010000018">
    <property type="protein sequence ID" value="MBZ6067220.1"/>
    <property type="molecule type" value="Genomic_DNA"/>
</dbReference>
<dbReference type="Pfam" id="PF00990">
    <property type="entry name" value="GGDEF"/>
    <property type="match status" value="1"/>
</dbReference>
<keyword evidence="1" id="KW-1133">Transmembrane helix</keyword>
<dbReference type="InterPro" id="IPR043128">
    <property type="entry name" value="Rev_trsase/Diguanyl_cyclase"/>
</dbReference>
<dbReference type="InterPro" id="IPR052155">
    <property type="entry name" value="Biofilm_reg_signaling"/>
</dbReference>
<dbReference type="PANTHER" id="PTHR44757:SF2">
    <property type="entry name" value="BIOFILM ARCHITECTURE MAINTENANCE PROTEIN MBAA"/>
    <property type="match status" value="1"/>
</dbReference>
<dbReference type="InterPro" id="IPR035919">
    <property type="entry name" value="EAL_sf"/>
</dbReference>
<evidence type="ECO:0000313" key="5">
    <source>
        <dbReference type="EMBL" id="MBZ6067220.1"/>
    </source>
</evidence>
<dbReference type="InterPro" id="IPR007892">
    <property type="entry name" value="CHASE4"/>
</dbReference>
<dbReference type="Gene3D" id="3.30.70.270">
    <property type="match status" value="1"/>
</dbReference>
<evidence type="ECO:0000259" key="2">
    <source>
        <dbReference type="PROSITE" id="PS50883"/>
    </source>
</evidence>
<feature type="domain" description="HAMP" evidence="3">
    <location>
        <begin position="301"/>
        <end position="327"/>
    </location>
</feature>
<dbReference type="CDD" id="cd01948">
    <property type="entry name" value="EAL"/>
    <property type="match status" value="1"/>
</dbReference>
<dbReference type="InterPro" id="IPR001633">
    <property type="entry name" value="EAL_dom"/>
</dbReference>
<feature type="domain" description="EAL" evidence="2">
    <location>
        <begin position="505"/>
        <end position="755"/>
    </location>
</feature>
<proteinExistence type="predicted"/>
<evidence type="ECO:0000256" key="1">
    <source>
        <dbReference type="SAM" id="Phobius"/>
    </source>
</evidence>
<gene>
    <name evidence="5" type="ORF">LA374_13540</name>
</gene>
<organism evidence="5 6">
    <name type="scientific">Aeromonas schubertii</name>
    <dbReference type="NCBI Taxonomy" id="652"/>
    <lineage>
        <taxon>Bacteria</taxon>
        <taxon>Pseudomonadati</taxon>
        <taxon>Pseudomonadota</taxon>
        <taxon>Gammaproteobacteria</taxon>
        <taxon>Aeromonadales</taxon>
        <taxon>Aeromonadaceae</taxon>
        <taxon>Aeromonas</taxon>
    </lineage>
</organism>
<dbReference type="SUPFAM" id="SSF55073">
    <property type="entry name" value="Nucleotide cyclase"/>
    <property type="match status" value="1"/>
</dbReference>
<evidence type="ECO:0000259" key="3">
    <source>
        <dbReference type="PROSITE" id="PS50885"/>
    </source>
</evidence>
<dbReference type="PROSITE" id="PS50883">
    <property type="entry name" value="EAL"/>
    <property type="match status" value="1"/>
</dbReference>
<dbReference type="PROSITE" id="PS50887">
    <property type="entry name" value="GGDEF"/>
    <property type="match status" value="1"/>
</dbReference>
<dbReference type="SUPFAM" id="SSF141868">
    <property type="entry name" value="EAL domain-like"/>
    <property type="match status" value="1"/>
</dbReference>
<dbReference type="Pfam" id="PF00563">
    <property type="entry name" value="EAL"/>
    <property type="match status" value="1"/>
</dbReference>
<keyword evidence="6" id="KW-1185">Reference proteome</keyword>
<dbReference type="Gene3D" id="6.10.340.10">
    <property type="match status" value="1"/>
</dbReference>
<dbReference type="InterPro" id="IPR029787">
    <property type="entry name" value="Nucleotide_cyclase"/>
</dbReference>
<dbReference type="InterPro" id="IPR000160">
    <property type="entry name" value="GGDEF_dom"/>
</dbReference>
<dbReference type="Pfam" id="PF05228">
    <property type="entry name" value="CHASE4"/>
    <property type="match status" value="1"/>
</dbReference>
<dbReference type="InterPro" id="IPR003660">
    <property type="entry name" value="HAMP_dom"/>
</dbReference>
<sequence length="776" mass="87045">MNINSLRTRVSLYLLVLVSLSGGVAYYFSSTFIDLQFSRWQAHHHQESLDRASLYLASQQQALSTMANDYAAWLDTWTFMEQGGQNYLNTNYTKDSLENLSVNLVLFIDHSRQLKLALQLGETGVAPSNDLVTWHTISGALEAYWPHGKEGGNLALWLDGTPLLLAIEPVWDGEDRATANGWLAMGRLMDAGNLERLQTMLKSEVHFLRAADNTHQPPPVGTLQSMGAPSGVHFSVVDESSLPRESILAKRMLVGNVVTLVIISFLVVAFLFDRMVMRRLSRFSQLAQHPKDLLETSPLWPVEGKDELDNLASSLNDMVNQLKLSQKSLFNEARRDPLTRLGNRTLLLELIERYAPLLCRHHHLDLALILIDLDEFKVINDSLGHERGDKVLVCVAERLTALARGADVLFRLGGDEFAVLCILPRGSQGAERLAGRILSGLGRALDVDGVQVQLSASIGIAYNHGQLEGNDLIRNADLAMYEAKHHGKHGIQTYSDNLHQNVSNRLHMEHKLRQAIADDRLEVWYQPIIDVRSQRVDMVEALVRWPTDEGYVMPNDFIPLAEDTGLIVPLGYQIAQKAMTDLPTLRTLNPELKLNINLSVLQLMQTALVERLCQLADASGLPRDAVHFELTESLFAEKNEVLVKHLCQLTEAGFKVHLDDFGTGYSSLERLLNLPVDTLKLDRSFTQTLERGDERLVRAIIWISREMKMEVIAEGVETSKEMSRLLALGCHLMQGYLFARPMKLEALMEWMSNREPESLDAHLKPASFPTGDVKPT</sequence>